<organism evidence="1 2">
    <name type="scientific">Methylorubrum podarium</name>
    <dbReference type="NCBI Taxonomy" id="200476"/>
    <lineage>
        <taxon>Bacteria</taxon>
        <taxon>Pseudomonadati</taxon>
        <taxon>Pseudomonadota</taxon>
        <taxon>Alphaproteobacteria</taxon>
        <taxon>Hyphomicrobiales</taxon>
        <taxon>Methylobacteriaceae</taxon>
        <taxon>Methylorubrum</taxon>
    </lineage>
</organism>
<keyword evidence="2" id="KW-1185">Reference proteome</keyword>
<proteinExistence type="predicted"/>
<dbReference type="Proteomes" id="UP001480955">
    <property type="component" value="Unassembled WGS sequence"/>
</dbReference>
<sequence length="58" mass="6742">MKHGWVSLTEIARTQHLSLGAARRLAEREHWPKVFKQHETFVLPRHEKTLPSSDRAAV</sequence>
<gene>
    <name evidence="1" type="ORF">ABS772_15945</name>
</gene>
<protein>
    <submittedName>
        <fullName evidence="1">Uncharacterized protein</fullName>
    </submittedName>
</protein>
<dbReference type="RefSeq" id="WP_350395819.1">
    <property type="nucleotide sequence ID" value="NZ_JBELQE010000085.1"/>
</dbReference>
<accession>A0ABV1QPY9</accession>
<name>A0ABV1QPY9_9HYPH</name>
<evidence type="ECO:0000313" key="2">
    <source>
        <dbReference type="Proteomes" id="UP001480955"/>
    </source>
</evidence>
<dbReference type="EMBL" id="JBELQE010000085">
    <property type="protein sequence ID" value="MER2251411.1"/>
    <property type="molecule type" value="Genomic_DNA"/>
</dbReference>
<reference evidence="1 2" key="1">
    <citation type="submission" date="2024-06" db="EMBL/GenBank/DDBJ databases">
        <authorList>
            <person name="Campbell A.G."/>
        </authorList>
    </citation>
    <scope>NUCLEOTIDE SEQUENCE [LARGE SCALE GENOMIC DNA]</scope>
    <source>
        <strain evidence="1 2">EM12</strain>
    </source>
</reference>
<evidence type="ECO:0000313" key="1">
    <source>
        <dbReference type="EMBL" id="MER2251411.1"/>
    </source>
</evidence>
<comment type="caution">
    <text evidence="1">The sequence shown here is derived from an EMBL/GenBank/DDBJ whole genome shotgun (WGS) entry which is preliminary data.</text>
</comment>